<sequence>MMKSYLALIGVVFSMLLVSVEVHAGNPGKSAMNCIRASTNSNSSDNLVFENRCGYQVFVVWCGDLRWSKNECGDGKNGNFYTQSANISPYDEKTTTLKSGGRYQYAACEGRISFGTDGIEHPRYDNGSFRCTRT</sequence>
<gene>
    <name evidence="2" type="ORF">DFP77_13346</name>
</gene>
<evidence type="ECO:0000313" key="3">
    <source>
        <dbReference type="Proteomes" id="UP000253506"/>
    </source>
</evidence>
<evidence type="ECO:0000313" key="2">
    <source>
        <dbReference type="EMBL" id="RCW96998.1"/>
    </source>
</evidence>
<reference evidence="2 3" key="1">
    <citation type="submission" date="2018-07" db="EMBL/GenBank/DDBJ databases">
        <title>Genomic Encyclopedia of Type Strains, Phase III (KMG-III): the genomes of soil and plant-associated and newly described type strains.</title>
        <authorList>
            <person name="Whitman W."/>
        </authorList>
    </citation>
    <scope>NUCLEOTIDE SEQUENCE [LARGE SCALE GENOMIC DNA]</scope>
    <source>
        <strain evidence="2 3">CECT 7731</strain>
    </source>
</reference>
<dbReference type="OrthoDB" id="9154043at2"/>
<name>A0A368ZRD1_9GAMM</name>
<comment type="caution">
    <text evidence="2">The sequence shown here is derived from an EMBL/GenBank/DDBJ whole genome shotgun (WGS) entry which is preliminary data.</text>
</comment>
<evidence type="ECO:0008006" key="4">
    <source>
        <dbReference type="Google" id="ProtNLM"/>
    </source>
</evidence>
<dbReference type="AlphaFoldDB" id="A0A368ZRD1"/>
<proteinExistence type="predicted"/>
<dbReference type="Proteomes" id="UP000253506">
    <property type="component" value="Unassembled WGS sequence"/>
</dbReference>
<accession>A0A368ZRD1</accession>
<protein>
    <recommendedName>
        <fullName evidence="4">CVNH domain-containing protein</fullName>
    </recommendedName>
</protein>
<feature type="chain" id="PRO_5016918860" description="CVNH domain-containing protein" evidence="1">
    <location>
        <begin position="25"/>
        <end position="134"/>
    </location>
</feature>
<organism evidence="2 3">
    <name type="scientific">Marinomonas foliarum</name>
    <dbReference type="NCBI Taxonomy" id="491950"/>
    <lineage>
        <taxon>Bacteria</taxon>
        <taxon>Pseudomonadati</taxon>
        <taxon>Pseudomonadota</taxon>
        <taxon>Gammaproteobacteria</taxon>
        <taxon>Oceanospirillales</taxon>
        <taxon>Oceanospirillaceae</taxon>
        <taxon>Marinomonas</taxon>
    </lineage>
</organism>
<dbReference type="RefSeq" id="WP_114413130.1">
    <property type="nucleotide sequence ID" value="NZ_QPJQ01000033.1"/>
</dbReference>
<evidence type="ECO:0000256" key="1">
    <source>
        <dbReference type="SAM" id="SignalP"/>
    </source>
</evidence>
<dbReference type="EMBL" id="QPJQ01000033">
    <property type="protein sequence ID" value="RCW96998.1"/>
    <property type="molecule type" value="Genomic_DNA"/>
</dbReference>
<feature type="signal peptide" evidence="1">
    <location>
        <begin position="1"/>
        <end position="24"/>
    </location>
</feature>
<keyword evidence="1" id="KW-0732">Signal</keyword>